<comment type="similarity">
    <text evidence="6">Belongs to the Clp1 family. Clp1 subfamily.</text>
</comment>
<sequence>MLPGSDSEGENDPNDLKELKHDIGLLSQHKIYPQQSVALPAKSSVDTFIEEFQNTSQKNGDTQYRKKWENSLLCLEVLNLKDDLRKENTNDDMRTLNANWKVLNKMDKKRREDCAREEEHQKLQQKLKIKNDIAQDSFSRNMKEKQMKLIMQKLKEEERKLYRQRQLSLMDKDLKRWQDELVLFQTINDNRAREIVEKKNESKKQKVLNNRLIKELDHAALKIRIEQENKLREEETKAAILLKDKRVELINKEKDEFLKVSRDVARANRVLRDLKKEKDMHRSLEYKMDSEGQFPVNSPPRKEWLLEIDNELRIEVASGNEAKITITDGHAEIFGTELVRNKQYTFKSKSKIAIYTWHGCTVEVLGELEVGYISAETPMIIYLNVHMALEQMRQKVEKQQSGLKIGPKVVICGPVNVGKSTLSRILLNYGVRMGRRPIFVDLDVGQGSIAVPGSMGALLVERPADAEEGFSLQTPLVYNFGHTTPSDNIKLHDALVSQLADVVFKHFEHNPKAAVSGFIINTCGWVTGGGFKILMNVVKSFKVDVVLVIDHERVYNDFKTNLGDTVQCVHLPKSGGVFERSQSQRSHARDERIREYFYGGRTPLYPHVFDVKFDEIKVYMIGAPDVPDSCLPLGMEQEDNSMKAVPLSINTDLLHSLCAVSTASSQDEDFAKSNVAGFIVITNVDVESKTLTVLSPAPRPLPKEYIIKTGIKFMDLK</sequence>
<dbReference type="Pfam" id="PF16573">
    <property type="entry name" value="CLP1_N"/>
    <property type="match status" value="1"/>
</dbReference>
<evidence type="ECO:0000256" key="3">
    <source>
        <dbReference type="ARBA" id="ARBA00022741"/>
    </source>
</evidence>
<dbReference type="InterPro" id="IPR029090">
    <property type="entry name" value="DUF4659"/>
</dbReference>
<proteinExistence type="evidence at transcript level"/>
<feature type="binding site" evidence="6">
    <location>
        <position position="351"/>
    </location>
    <ligand>
        <name>ATP</name>
        <dbReference type="ChEBI" id="CHEBI:30616"/>
    </ligand>
</feature>
<dbReference type="InterPro" id="IPR032324">
    <property type="entry name" value="Clp1_N"/>
</dbReference>
<dbReference type="OrthoDB" id="194443at2759"/>
<dbReference type="InterPro" id="IPR038239">
    <property type="entry name" value="Clp1_N_sf"/>
</dbReference>
<evidence type="ECO:0000259" key="7">
    <source>
        <dbReference type="Pfam" id="PF06807"/>
    </source>
</evidence>
<organism evidence="10">
    <name type="scientific">Hydra vulgaris</name>
    <name type="common">Hydra</name>
    <name type="synonym">Hydra attenuata</name>
    <dbReference type="NCBI Taxonomy" id="6087"/>
    <lineage>
        <taxon>Eukaryota</taxon>
        <taxon>Metazoa</taxon>
        <taxon>Cnidaria</taxon>
        <taxon>Hydrozoa</taxon>
        <taxon>Hydroidolina</taxon>
        <taxon>Anthoathecata</taxon>
        <taxon>Aplanulata</taxon>
        <taxon>Hydridae</taxon>
        <taxon>Hydra</taxon>
    </lineage>
</organism>
<protein>
    <recommendedName>
        <fullName evidence="6">Protein CLP1 homolog</fullName>
    </recommendedName>
</protein>
<dbReference type="InterPro" id="IPR045116">
    <property type="entry name" value="Clp1/Grc3"/>
</dbReference>
<evidence type="ECO:0000256" key="6">
    <source>
        <dbReference type="HAMAP-Rule" id="MF_03035"/>
    </source>
</evidence>
<dbReference type="Gene3D" id="3.40.50.300">
    <property type="entry name" value="P-loop containing nucleotide triphosphate hydrolases"/>
    <property type="match status" value="1"/>
</dbReference>
<dbReference type="EMBL" id="HAAD01002056">
    <property type="protein sequence ID" value="CDG68288.1"/>
    <property type="molecule type" value="mRNA"/>
</dbReference>
<dbReference type="InterPro" id="IPR027417">
    <property type="entry name" value="P-loop_NTPase"/>
</dbReference>
<dbReference type="PANTHER" id="PTHR12755:SF6">
    <property type="entry name" value="POLYRIBONUCLEOTIDE 5'-HYDROXYL-KINASE CLP1"/>
    <property type="match status" value="1"/>
</dbReference>
<keyword evidence="10" id="KW-0418">Kinase</keyword>
<dbReference type="InterPro" id="IPR032319">
    <property type="entry name" value="CLP1_P"/>
</dbReference>
<keyword evidence="4 6" id="KW-0067">ATP-binding</keyword>
<dbReference type="Gene3D" id="2.60.120.1030">
    <property type="entry name" value="Clp1, DNA binding domain"/>
    <property type="match status" value="1"/>
</dbReference>
<name>T2M7N1_HYDVU</name>
<dbReference type="GO" id="GO:0005524">
    <property type="term" value="F:ATP binding"/>
    <property type="evidence" value="ECO:0007669"/>
    <property type="project" value="UniProtKB-UniRule"/>
</dbReference>
<dbReference type="Pfam" id="PF15558">
    <property type="entry name" value="DUF4659"/>
    <property type="match status" value="1"/>
</dbReference>
<dbReference type="HAMAP" id="MF_03035">
    <property type="entry name" value="Clp1"/>
    <property type="match status" value="1"/>
</dbReference>
<keyword evidence="10" id="KW-0808">Transferase</keyword>
<evidence type="ECO:0000259" key="9">
    <source>
        <dbReference type="Pfam" id="PF16575"/>
    </source>
</evidence>
<dbReference type="InterPro" id="IPR038238">
    <property type="entry name" value="Clp1_C_sf"/>
</dbReference>
<dbReference type="InterPro" id="IPR028606">
    <property type="entry name" value="Clp1"/>
</dbReference>
<evidence type="ECO:0000259" key="8">
    <source>
        <dbReference type="Pfam" id="PF16573"/>
    </source>
</evidence>
<feature type="domain" description="Clp1 C-terminal" evidence="7">
    <location>
        <begin position="604"/>
        <end position="715"/>
    </location>
</feature>
<evidence type="ECO:0000256" key="2">
    <source>
        <dbReference type="ARBA" id="ARBA00022664"/>
    </source>
</evidence>
<dbReference type="Pfam" id="PF16575">
    <property type="entry name" value="CLP1_P"/>
    <property type="match status" value="1"/>
</dbReference>
<dbReference type="InterPro" id="IPR010655">
    <property type="entry name" value="Clp1_C"/>
</dbReference>
<reference evidence="10" key="1">
    <citation type="journal article" date="2013" name="Genome Biol. Evol.">
        <title>Punctuated emergences of genetic and phenotypic innovations in eumetazoan, bilaterian, euteleostome, and hominidae ancestors.</title>
        <authorList>
            <person name="Wenger Y."/>
            <person name="Galliot B."/>
        </authorList>
    </citation>
    <scope>NUCLEOTIDE SEQUENCE</scope>
    <source>
        <tissue evidence="10">Whole animals</tissue>
    </source>
</reference>
<dbReference type="GO" id="GO:0006388">
    <property type="term" value="P:tRNA splicing, via endonucleolytic cleavage and ligation"/>
    <property type="evidence" value="ECO:0007669"/>
    <property type="project" value="TreeGrafter"/>
</dbReference>
<feature type="domain" description="Clp1 N-terminal" evidence="8">
    <location>
        <begin position="306"/>
        <end position="395"/>
    </location>
</feature>
<comment type="subcellular location">
    <subcellularLocation>
        <location evidence="1 6">Nucleus</location>
    </subcellularLocation>
</comment>
<dbReference type="SUPFAM" id="SSF52540">
    <property type="entry name" value="P-loop containing nucleoside triphosphate hydrolases"/>
    <property type="match status" value="1"/>
</dbReference>
<dbReference type="GO" id="GO:0005849">
    <property type="term" value="C:mRNA cleavage factor complex"/>
    <property type="evidence" value="ECO:0007669"/>
    <property type="project" value="InterPro"/>
</dbReference>
<dbReference type="GO" id="GO:0051731">
    <property type="term" value="F:polynucleotide 5'-hydroxyl-kinase activity"/>
    <property type="evidence" value="ECO:0007669"/>
    <property type="project" value="InterPro"/>
</dbReference>
<evidence type="ECO:0000256" key="1">
    <source>
        <dbReference type="ARBA" id="ARBA00004123"/>
    </source>
</evidence>
<feature type="binding site" evidence="6">
    <location>
        <begin position="416"/>
        <end position="421"/>
    </location>
    <ligand>
        <name>ATP</name>
        <dbReference type="ChEBI" id="CHEBI:30616"/>
    </ligand>
</feature>
<dbReference type="FunFam" id="2.60.120.1030:FF:000001">
    <property type="entry name" value="Protein CLP1 homolog 5"/>
    <property type="match status" value="1"/>
</dbReference>
<dbReference type="AlphaFoldDB" id="T2M7N1"/>
<dbReference type="GO" id="GO:0031124">
    <property type="term" value="P:mRNA 3'-end processing"/>
    <property type="evidence" value="ECO:0007669"/>
    <property type="project" value="UniProtKB-UniRule"/>
</dbReference>
<accession>T2M7N1</accession>
<keyword evidence="2 6" id="KW-0507">mRNA processing</keyword>
<feature type="binding site" evidence="6">
    <location>
        <position position="311"/>
    </location>
    <ligand>
        <name>ATP</name>
        <dbReference type="ChEBI" id="CHEBI:30616"/>
    </ligand>
</feature>
<dbReference type="FunFam" id="3.40.50.300:FF:000454">
    <property type="entry name" value="Protein CLP1 homolog"/>
    <property type="match status" value="1"/>
</dbReference>
<keyword evidence="3 6" id="KW-0547">Nucleotide-binding</keyword>
<dbReference type="PANTHER" id="PTHR12755">
    <property type="entry name" value="CLEAVAGE/POLYADENYLATION FACTOR IA SUBUNIT CLP1P"/>
    <property type="match status" value="1"/>
</dbReference>
<comment type="function">
    <text evidence="6">Required for endonucleolytic cleavage during polyadenylation-dependent pre-mRNA 3'-end formation.</text>
</comment>
<dbReference type="Gene3D" id="2.40.30.330">
    <property type="entry name" value="Pre-mRNA cleavage complex subunit Clp1, C-terminal domain"/>
    <property type="match status" value="1"/>
</dbReference>
<evidence type="ECO:0000313" key="10">
    <source>
        <dbReference type="EMBL" id="CDG68288.1"/>
    </source>
</evidence>
<gene>
    <name evidence="10" type="primary">CLP1</name>
</gene>
<evidence type="ECO:0000256" key="5">
    <source>
        <dbReference type="ARBA" id="ARBA00023242"/>
    </source>
</evidence>
<dbReference type="FunFam" id="2.40.30.330:FF:000001">
    <property type="entry name" value="Protein CLP1 homolog"/>
    <property type="match status" value="1"/>
</dbReference>
<feature type="domain" description="Clp1 P-loop" evidence="9">
    <location>
        <begin position="413"/>
        <end position="599"/>
    </location>
</feature>
<evidence type="ECO:0000256" key="4">
    <source>
        <dbReference type="ARBA" id="ARBA00022840"/>
    </source>
</evidence>
<keyword evidence="5 6" id="KW-0539">Nucleus</keyword>
<dbReference type="Pfam" id="PF06807">
    <property type="entry name" value="Clp1"/>
    <property type="match status" value="1"/>
</dbReference>